<accession>A0A512B719</accession>
<evidence type="ECO:0000313" key="3">
    <source>
        <dbReference type="Proteomes" id="UP000321513"/>
    </source>
</evidence>
<organism evidence="2 3">
    <name type="scientific">Segetibacter aerophilus</name>
    <dbReference type="NCBI Taxonomy" id="670293"/>
    <lineage>
        <taxon>Bacteria</taxon>
        <taxon>Pseudomonadati</taxon>
        <taxon>Bacteroidota</taxon>
        <taxon>Chitinophagia</taxon>
        <taxon>Chitinophagales</taxon>
        <taxon>Chitinophagaceae</taxon>
        <taxon>Segetibacter</taxon>
    </lineage>
</organism>
<evidence type="ECO:0000313" key="2">
    <source>
        <dbReference type="EMBL" id="GEO07773.1"/>
    </source>
</evidence>
<dbReference type="Proteomes" id="UP000321513">
    <property type="component" value="Unassembled WGS sequence"/>
</dbReference>
<dbReference type="OrthoDB" id="9798407at2"/>
<keyword evidence="2" id="KW-0413">Isomerase</keyword>
<proteinExistence type="predicted"/>
<gene>
    <name evidence="2" type="ORF">SAE01_02690</name>
</gene>
<dbReference type="Pfam" id="PF01261">
    <property type="entry name" value="AP_endonuc_2"/>
    <property type="match status" value="1"/>
</dbReference>
<dbReference type="PANTHER" id="PTHR12110">
    <property type="entry name" value="HYDROXYPYRUVATE ISOMERASE"/>
    <property type="match status" value="1"/>
</dbReference>
<dbReference type="RefSeq" id="WP_147201731.1">
    <property type="nucleotide sequence ID" value="NZ_BJYT01000001.1"/>
</dbReference>
<name>A0A512B719_9BACT</name>
<reference evidence="2 3" key="1">
    <citation type="submission" date="2019-07" db="EMBL/GenBank/DDBJ databases">
        <title>Whole genome shotgun sequence of Segetibacter aerophilus NBRC 106135.</title>
        <authorList>
            <person name="Hosoyama A."/>
            <person name="Uohara A."/>
            <person name="Ohji S."/>
            <person name="Ichikawa N."/>
        </authorList>
    </citation>
    <scope>NUCLEOTIDE SEQUENCE [LARGE SCALE GENOMIC DNA]</scope>
    <source>
        <strain evidence="2 3">NBRC 106135</strain>
    </source>
</reference>
<dbReference type="EMBL" id="BJYT01000001">
    <property type="protein sequence ID" value="GEO07773.1"/>
    <property type="molecule type" value="Genomic_DNA"/>
</dbReference>
<dbReference type="SUPFAM" id="SSF51658">
    <property type="entry name" value="Xylose isomerase-like"/>
    <property type="match status" value="1"/>
</dbReference>
<dbReference type="InterPro" id="IPR036237">
    <property type="entry name" value="Xyl_isomerase-like_sf"/>
</dbReference>
<keyword evidence="3" id="KW-1185">Reference proteome</keyword>
<dbReference type="InterPro" id="IPR050312">
    <property type="entry name" value="IolE/XylAMocC-like"/>
</dbReference>
<sequence length="274" mass="31257">MLSRRDFIKTSGTFAAGTFMLPAEFRKTKNVGVQLYSVRKEMLADAKGTLEKLAKIGYKELESARSQKGNYYGLAPKEIRKIASDLGMTVRSGHVGIDKDWLKSVDDAAEAGQTYLICSSMPSHGQTVENYQKTADIFNKAAEDCKKRNLIFGYHNHEEEFEKVDGQVLYDILLDRTDPKLVKMEMDLGWLVVTGNDPFKYFEKYPDRFPLWHLKDMDLTKKNSVEFGKGGVDIKKLLKNGDKAGMKYYFVEQEEYSSSALESLTDDMQYLKKL</sequence>
<dbReference type="GO" id="GO:0016853">
    <property type="term" value="F:isomerase activity"/>
    <property type="evidence" value="ECO:0007669"/>
    <property type="project" value="UniProtKB-KW"/>
</dbReference>
<protein>
    <submittedName>
        <fullName evidence="2">Sugar phosphate isomerase</fullName>
    </submittedName>
</protein>
<dbReference type="InterPro" id="IPR013022">
    <property type="entry name" value="Xyl_isomerase-like_TIM-brl"/>
</dbReference>
<feature type="domain" description="Xylose isomerase-like TIM barrel" evidence="1">
    <location>
        <begin position="51"/>
        <end position="273"/>
    </location>
</feature>
<dbReference type="PANTHER" id="PTHR12110:SF41">
    <property type="entry name" value="INOSOSE DEHYDRATASE"/>
    <property type="match status" value="1"/>
</dbReference>
<dbReference type="Gene3D" id="3.20.20.150">
    <property type="entry name" value="Divalent-metal-dependent TIM barrel enzymes"/>
    <property type="match status" value="1"/>
</dbReference>
<comment type="caution">
    <text evidence="2">The sequence shown here is derived from an EMBL/GenBank/DDBJ whole genome shotgun (WGS) entry which is preliminary data.</text>
</comment>
<dbReference type="AlphaFoldDB" id="A0A512B719"/>
<evidence type="ECO:0000259" key="1">
    <source>
        <dbReference type="Pfam" id="PF01261"/>
    </source>
</evidence>